<organism evidence="1">
    <name type="scientific">marine sediment metagenome</name>
    <dbReference type="NCBI Taxonomy" id="412755"/>
    <lineage>
        <taxon>unclassified sequences</taxon>
        <taxon>metagenomes</taxon>
        <taxon>ecological metagenomes</taxon>
    </lineage>
</organism>
<sequence>MKTYIFMYDNFAQFEIIITNYLASVAGEVITVGID</sequence>
<accession>X1EEU6</accession>
<dbReference type="AlphaFoldDB" id="X1EEU6"/>
<dbReference type="EMBL" id="BART01030242">
    <property type="protein sequence ID" value="GAH15659.1"/>
    <property type="molecule type" value="Genomic_DNA"/>
</dbReference>
<proteinExistence type="predicted"/>
<evidence type="ECO:0008006" key="2">
    <source>
        <dbReference type="Google" id="ProtNLM"/>
    </source>
</evidence>
<gene>
    <name evidence="1" type="ORF">S01H4_52860</name>
</gene>
<name>X1EEU6_9ZZZZ</name>
<feature type="non-terminal residue" evidence="1">
    <location>
        <position position="35"/>
    </location>
</feature>
<protein>
    <recommendedName>
        <fullName evidence="2">DJ-1/PfpI domain-containing protein</fullName>
    </recommendedName>
</protein>
<evidence type="ECO:0000313" key="1">
    <source>
        <dbReference type="EMBL" id="GAH15659.1"/>
    </source>
</evidence>
<comment type="caution">
    <text evidence="1">The sequence shown here is derived from an EMBL/GenBank/DDBJ whole genome shotgun (WGS) entry which is preliminary data.</text>
</comment>
<reference evidence="1" key="1">
    <citation type="journal article" date="2014" name="Front. Microbiol.">
        <title>High frequency of phylogenetically diverse reductive dehalogenase-homologous genes in deep subseafloor sedimentary metagenomes.</title>
        <authorList>
            <person name="Kawai M."/>
            <person name="Futagami T."/>
            <person name="Toyoda A."/>
            <person name="Takaki Y."/>
            <person name="Nishi S."/>
            <person name="Hori S."/>
            <person name="Arai W."/>
            <person name="Tsubouchi T."/>
            <person name="Morono Y."/>
            <person name="Uchiyama I."/>
            <person name="Ito T."/>
            <person name="Fujiyama A."/>
            <person name="Inagaki F."/>
            <person name="Takami H."/>
        </authorList>
    </citation>
    <scope>NUCLEOTIDE SEQUENCE</scope>
    <source>
        <strain evidence="1">Expedition CK06-06</strain>
    </source>
</reference>